<evidence type="ECO:0000313" key="2">
    <source>
        <dbReference type="Proteomes" id="UP001454489"/>
    </source>
</evidence>
<name>A0ABV1HBB4_9FIRM</name>
<accession>A0ABV1HBB4</accession>
<dbReference type="EMBL" id="JBBMEX010000003">
    <property type="protein sequence ID" value="MEQ2557001.1"/>
    <property type="molecule type" value="Genomic_DNA"/>
</dbReference>
<dbReference type="Proteomes" id="UP001454489">
    <property type="component" value="Unassembled WGS sequence"/>
</dbReference>
<gene>
    <name evidence="1" type="ORF">WMO43_03770</name>
</gene>
<evidence type="ECO:0000313" key="1">
    <source>
        <dbReference type="EMBL" id="MEQ2557001.1"/>
    </source>
</evidence>
<keyword evidence="2" id="KW-1185">Reference proteome</keyword>
<organism evidence="1 2">
    <name type="scientific">Maccoyibacter intestinihominis</name>
    <dbReference type="NCBI Taxonomy" id="3133499"/>
    <lineage>
        <taxon>Bacteria</taxon>
        <taxon>Bacillati</taxon>
        <taxon>Bacillota</taxon>
        <taxon>Clostridia</taxon>
        <taxon>Lachnospirales</taxon>
        <taxon>Lachnospiraceae</taxon>
        <taxon>Maccoyibacter</taxon>
    </lineage>
</organism>
<dbReference type="RefSeq" id="WP_353530090.1">
    <property type="nucleotide sequence ID" value="NZ_JBBMEX010000003.1"/>
</dbReference>
<protein>
    <recommendedName>
        <fullName evidence="3">Addiction module toxin RelE</fullName>
    </recommendedName>
</protein>
<sequence length="118" mass="14009">MQFEIIPTKQFEDDLRYYLKKKKFKHILEDVDDIVKELEKGNLLGDAIPGLVFDDNETVKVRIANTDTRVGKSNGYRMIYYVVKNDYEIYLLTIYYKKEDNKIPSNKEIEALVKEYCL</sequence>
<evidence type="ECO:0008006" key="3">
    <source>
        <dbReference type="Google" id="ProtNLM"/>
    </source>
</evidence>
<comment type="caution">
    <text evidence="1">The sequence shown here is derived from an EMBL/GenBank/DDBJ whole genome shotgun (WGS) entry which is preliminary data.</text>
</comment>
<proteinExistence type="predicted"/>
<reference evidence="1 2" key="1">
    <citation type="submission" date="2024-03" db="EMBL/GenBank/DDBJ databases">
        <title>Human intestinal bacterial collection.</title>
        <authorList>
            <person name="Pauvert C."/>
            <person name="Hitch T.C.A."/>
            <person name="Clavel T."/>
        </authorList>
    </citation>
    <scope>NUCLEOTIDE SEQUENCE [LARGE SCALE GENOMIC DNA]</scope>
    <source>
        <strain evidence="1 2">CLA-AA-H185</strain>
    </source>
</reference>